<sequence>MKKVLTSEGSTIMDQFHQHRTWDSRLFVLLCVALEIFTAHSSMVLGTLELQLDEEQPAGTVVGDISAGLPPGVTASLYFISDHEGTGVGTDLDIDESTGIIRTAKVLDREVRDRYNFIAVTMTAVTVEVTILVNDINDHAPVFPRKRASFKIPEQTTIGTKFPLDPALDADKDQLTTQGYIITDGNVGQAFLLETRRGSNQVLYLDLVVNAILDREKRSSYTLLLEAFDGGSPKKTDQMILDVTVQDINDNAPVFNQSRYHAMISENLQPGNNILQVFASDADEGDNGLVLYEINRRQSDPDRYFVINSQTGVITLNKPLDYEMRKVHELVVQARDNATQPEVTNAFVTIHVRDYNDNQPTMTIIFLSEDGSPRVSEGAQPGQYVARISVTDPDYGEYSNVNVSLEGGDGKFALTTKDNIIYLICVDEILDREERDRYELRVMATDSGTPPLRAESSFTIQVTDVNDNPPLFDQQEYTQVIPEVIFPGSFVLQVTARDKDQGPNGDVQYSILQNLESHSDWFSIDAVTGIITTLTQLDYETDPTPSLIVVAVDRGRPPLSSTAVVKVILQDINDNEPAFGSKFYNTSLKENLAAGTCFLEINTKTPVGFESSPAGMREKDKIYDGREPFLYKAQRVYHQIELRGWRGLEKEKGDGGGGGGGGGGGAWEFTITLIKAKGKWGSTIRNEETAMKLPPTSWNFGLWLVCETVHKPDSPRDEIEKREVRTPPRAFIPWFLLGLPLVGTVDEVMGERGVRELNVMVKARDADGGSFGSVSYSLGSGPGSLAPPQFTINKESGKICTSASLDRDQGPTSYDFAVTAVDGGGLSSVAYVHVDLVDVNDNWPTFYPVHYAVSLSTQSSPGTSVIRVTAHDPDAGENGRVTYRTAPGRSSSFFTLNKDTGVISLSRSLHGKANTVIAMVVSAQDGGGLTAPVNAKVNISIVAGLVAPPVFEQAQYYFTVSEDALRGTQVGTVRASTKNGVSKDVSYTICSGDPTGYFTVDSETGVLRTSLPLDHELQPIVELEVQAQSGNPPAFGQTRVHITVADVNDNTPTFIPSSSESLILLDDTRMGTVVYKIQAEDLDSGANGALTFDLLSSGAQRTFNVDRSSGEIRLIGSLSYETVARYDLQVLAKDMGAPQLSATFTLVVHVQAENSQGPVFDTVSYRVELKEGTALNTRFLQVRALNRDGGIASGSGTTVPLAYHLQPDGDAAGFGIVSDSGWLFVKSALDREVKEVYLLTVLATSGHGQLKKTGSATVRISVTDENDNSPRFTQERVFLAVRENLPAGSGFGRVPATDRDAGLNSRIIYRLLHPDRHFQINSHTGEISTRLELDREHQSSYQLVVVVQDSGTPPRSATGTAFITVLDENDNAPFFTRRDMLMQVLEGQPSGVLLGTITAKDPDEGENGTVFYSLSGLRAERFSLHPITGELHSSSPLSHAERPEYTFSVMATDRGSPPRSATASLRIQVLSSNKGTSTSKLVSISLNPVEGAKPGSVIGSVRNPDAQSLPESGQVTYTIVGGTDRDGTFVVDRQTGDVYLACELDFEHASHYTLQIEVDDFSTMLPRSHFVTLEIDVQDSNDHSPQFPEDPVTIVVPENLEPGSSIYTFQAADKDGSGPNSELSYSVIHQWPSSADLLLLDPSTGILTLGQSLDHENISSLLLVVQATDSALDVSQRRHGKVTARIFITDVNDNVPVFTSPAVVSVMEDQPVGFVLLYIMAQDLDQGENGRVSYHIQDGNTEGKFSINPNTGSLCTLKPINREEQAQFNLTIVAEDHGVPRLSSTQQLTVQVIDVNDEMPVFEESVYEAFITENQPAGATLLVVLASDLDQGSNGIVTYGGLRDDVFTIHPVTGVISTTRSLDRETKEDYTVTVYAKDGGFPSNFAKATVRITVLDENDNRPAFGRVYYSLEVPENQEPVTLFTLRATDLDSGDSGLIQYKITDGDPSGDFHLDKKSGTLSTSRALDREKKARYTLTVEARDLGTPSLSSTATLDISILDLNDNSPVFTSSSYMVEIDEDAPEGTFVLEVTAIDKDEGSNGQVVYFLSEESRGMFIVDQHNGRIVTAATLDREKVASYSFQVFAVDSSAGNPCNSSAHVTIHILDVNDNAPFFITDPLIINVSSSSFGSHRVLATMRAEDKDFGANGSVFYRFANPVKGFTINSLTGDIQPTERLHGLTQSQRTLIVQAMDQGSPPQSSLGVVVIYIREQSYNGIRFSRNSRDVSLQENAAKGMIMSGVYFAHYYVICSKPDCDGGCEDRFDDGSVEVTQHLHREEKLLQLLQEIHPLLSLLGRLVPIRDEADEGGVVSKLQEFDRLVTRCAAIGTAVVQIQAQYPDGSRSGIAYSIFSGNKLQSFSISSTTGEIWVESSRGLDFEETPRLRLVIKAETASSSSFMAVNLILQDVNDNLPRFQLHNYIAYVREAQGYDYPIIQVLADDLDQGQNGQVTYSIRSSSMSGLFKIDPLTGSISTAAIMDREIWTQTKLVITATDRGSPRLAGSATLTVIIVDQNDNRPTIPVPREVRVPENTLIGTVITQVTGNDVDTGPALSYTLHLDTNSQGKFGIHRYGGGVSLTGQLDYEERTWYTVTVRTSDSVHQSEANLTVLVEDVNDNAPVFTQDLYQVTLAEHSPAGSSVITVTATDQDSGENGKVTYRVVSTKDLFYIDPSNGTLFIKQSTEFDSERPSFLVVIEASDGGNPSLTGLTTVQIHMSDINNNAPVFQQTEYRAAVSEDEPPGSTILMLEAVDGDMSRDNSGFDFAIASGNTGNAFQVESSIRFLEGRGFQIVGTLVLADRLDFEDVNTYNLTIVASDRGIPQRSSSVPVVITVMDTNDNPPAFSRAEYNVVLSEGAETGKDILQVFALDPDSTPNGDVHYSIISGDESELFSLDQWTGTLRLRRSLDNEQESSHILIVQASDGQGHFALAPVTIEIKDINDNRPFFPLKTVTASVRENQPQNTLVTILHAIDHDAGAFGQLKYYIMDKSGNGRESFMVNQTSGEIRTRFSFDFEKMNTFHFVAVAIDAGNYSATATVQVYVTGEDEYDPVFTSSNIAFHVPEGAKKGQSIGQVVAKDEDGGVDGIVLYSLAETSPYFEVNISTGVISLKMDAYGHHVGRSKRETRQVTLDVIAHSPLESSRVATAQAVIDVTHTSFGLTTDMNILLASVIATSLAAIVVLIIIAALLYLLRYRRKKYQENQDRMLTPGTVLDTLDEPKVHGSEKLYHQALPGYAEDQTAGGGPYTRGGSLDPSHSSGRGSAEAEAAEDDEIRMINEYPRVSSISSSMQEHIAARGPDSGIQQDADQLSDISGEPGMDINQWLKGKKMGSLSGSLLSGQTAVYRDDGGGYLGVGRGLSISQTKDYTFPEDGKPIVDGSLTAIVASDEELRGSYNWDYLLNWCPQFQPLANVFTEIARLKDENAPVNPRRPFQPKAKADPKPRIDPPPLITSVAHPGAKTVLPKPAVGRTLPHVSTSKRSPISHDGSVSSVAMSPSFSPSLSPLAARSPAISPFGVSHGPSASIISTNEHSVEHSEENELRI</sequence>
<keyword evidence="10 17" id="KW-0472">Membrane</keyword>
<dbReference type="GO" id="GO:0005509">
    <property type="term" value="F:calcium ion binding"/>
    <property type="evidence" value="ECO:0007669"/>
    <property type="project" value="UniProtKB-UniRule"/>
</dbReference>
<feature type="domain" description="Cadherin" evidence="18">
    <location>
        <begin position="1803"/>
        <end position="1904"/>
    </location>
</feature>
<feature type="compositionally biased region" description="Basic and acidic residues" evidence="16">
    <location>
        <begin position="3523"/>
        <end position="3535"/>
    </location>
</feature>
<dbReference type="FunFam" id="2.60.40.60:FF:000020">
    <property type="entry name" value="Dachsous cadherin-related 1b"/>
    <property type="match status" value="8"/>
</dbReference>
<dbReference type="FunFam" id="2.60.40.60:FF:000377">
    <property type="entry name" value="Dachsous cadherin-related 1a"/>
    <property type="match status" value="1"/>
</dbReference>
<feature type="domain" description="Cadherin" evidence="18">
    <location>
        <begin position="2839"/>
        <end position="2941"/>
    </location>
</feature>
<feature type="domain" description="Cadherin" evidence="18">
    <location>
        <begin position="2942"/>
        <end position="3046"/>
    </location>
</feature>
<feature type="domain" description="Cadherin" evidence="18">
    <location>
        <begin position="2114"/>
        <end position="2217"/>
    </location>
</feature>
<evidence type="ECO:0000256" key="15">
    <source>
        <dbReference type="PROSITE-ProRule" id="PRU00043"/>
    </source>
</evidence>
<evidence type="ECO:0000256" key="1">
    <source>
        <dbReference type="ARBA" id="ARBA00004251"/>
    </source>
</evidence>
<dbReference type="FunFam" id="2.60.40.60:FF:000153">
    <property type="entry name" value="Dachsous cadherin-related 2"/>
    <property type="match status" value="1"/>
</dbReference>
<dbReference type="EMBL" id="JAUCMX010000011">
    <property type="protein sequence ID" value="KAK3531908.1"/>
    <property type="molecule type" value="Genomic_DNA"/>
</dbReference>
<dbReference type="FunFam" id="2.60.40.60:FF:000060">
    <property type="entry name" value="Putative cadherin-23"/>
    <property type="match status" value="1"/>
</dbReference>
<evidence type="ECO:0000256" key="13">
    <source>
        <dbReference type="ARBA" id="ARBA00072299"/>
    </source>
</evidence>
<evidence type="ECO:0000256" key="6">
    <source>
        <dbReference type="ARBA" id="ARBA00022737"/>
    </source>
</evidence>
<evidence type="ECO:0000313" key="19">
    <source>
        <dbReference type="EMBL" id="KAK3531908.1"/>
    </source>
</evidence>
<feature type="region of interest" description="Disordered" evidence="16">
    <location>
        <begin position="3417"/>
        <end position="3535"/>
    </location>
</feature>
<feature type="domain" description="Cadherin" evidence="18">
    <location>
        <begin position="1490"/>
        <end position="1587"/>
    </location>
</feature>
<feature type="domain" description="Cadherin" evidence="18">
    <location>
        <begin position="2618"/>
        <end position="2721"/>
    </location>
</feature>
<evidence type="ECO:0000256" key="10">
    <source>
        <dbReference type="ARBA" id="ARBA00023136"/>
    </source>
</evidence>
<feature type="domain" description="Cadherin" evidence="18">
    <location>
        <begin position="757"/>
        <end position="846"/>
    </location>
</feature>
<feature type="domain" description="Cadherin" evidence="18">
    <location>
        <begin position="2318"/>
        <end position="2412"/>
    </location>
</feature>
<dbReference type="InterPro" id="IPR015919">
    <property type="entry name" value="Cadherin-like_sf"/>
</dbReference>
<keyword evidence="3" id="KW-0597">Phosphoprotein</keyword>
<feature type="domain" description="Cadherin" evidence="18">
    <location>
        <begin position="2009"/>
        <end position="2113"/>
    </location>
</feature>
<dbReference type="PROSITE" id="PS50268">
    <property type="entry name" value="CADHERIN_2"/>
    <property type="match status" value="27"/>
</dbReference>
<feature type="domain" description="Cadherin" evidence="18">
    <location>
        <begin position="2517"/>
        <end position="2617"/>
    </location>
</feature>
<comment type="subunit">
    <text evidence="12">Heterophilic interaction with FAT4; this interaction affects their respective protein levels.</text>
</comment>
<dbReference type="FunFam" id="2.60.40.60:FF:000140">
    <property type="entry name" value="Dachsous cadherin-related 1"/>
    <property type="match status" value="1"/>
</dbReference>
<keyword evidence="8" id="KW-0130">Cell adhesion</keyword>
<comment type="subcellular location">
    <subcellularLocation>
        <location evidence="1">Cell membrane</location>
        <topology evidence="1">Single-pass type I membrane protein</topology>
    </subcellularLocation>
</comment>
<dbReference type="GO" id="GO:0048729">
    <property type="term" value="P:tissue morphogenesis"/>
    <property type="evidence" value="ECO:0007669"/>
    <property type="project" value="UniProtKB-ARBA"/>
</dbReference>
<feature type="domain" description="Cadherin" evidence="18">
    <location>
        <begin position="952"/>
        <end position="1054"/>
    </location>
</feature>
<keyword evidence="4 17" id="KW-0812">Transmembrane</keyword>
<evidence type="ECO:0000256" key="2">
    <source>
        <dbReference type="ARBA" id="ARBA00022475"/>
    </source>
</evidence>
<dbReference type="GO" id="GO:0005886">
    <property type="term" value="C:plasma membrane"/>
    <property type="evidence" value="ECO:0007669"/>
    <property type="project" value="UniProtKB-SubCell"/>
</dbReference>
<feature type="domain" description="Cadherin" evidence="18">
    <location>
        <begin position="847"/>
        <end position="951"/>
    </location>
</feature>
<feature type="transmembrane region" description="Helical" evidence="17">
    <location>
        <begin position="3159"/>
        <end position="3185"/>
    </location>
</feature>
<dbReference type="CDD" id="cd11304">
    <property type="entry name" value="Cadherin_repeat"/>
    <property type="match status" value="27"/>
</dbReference>
<evidence type="ECO:0000256" key="8">
    <source>
        <dbReference type="ARBA" id="ARBA00022889"/>
    </source>
</evidence>
<dbReference type="PROSITE" id="PS00232">
    <property type="entry name" value="CADHERIN_1"/>
    <property type="match status" value="13"/>
</dbReference>
<evidence type="ECO:0000256" key="7">
    <source>
        <dbReference type="ARBA" id="ARBA00022837"/>
    </source>
</evidence>
<feature type="domain" description="Cadherin" evidence="18">
    <location>
        <begin position="375"/>
        <end position="472"/>
    </location>
</feature>
<keyword evidence="2" id="KW-1003">Cell membrane</keyword>
<dbReference type="FunFam" id="2.60.40.60:FF:000319">
    <property type="entry name" value="FAT atypical cadherin 1b"/>
    <property type="match status" value="1"/>
</dbReference>
<feature type="domain" description="Cadherin" evidence="18">
    <location>
        <begin position="1273"/>
        <end position="1375"/>
    </location>
</feature>
<dbReference type="PRINTS" id="PR00205">
    <property type="entry name" value="CADHERIN"/>
</dbReference>
<reference evidence="19" key="1">
    <citation type="submission" date="2023-06" db="EMBL/GenBank/DDBJ databases">
        <title>Male Hemibagrus guttatus genome.</title>
        <authorList>
            <person name="Bian C."/>
        </authorList>
    </citation>
    <scope>NUCLEOTIDE SEQUENCE</scope>
    <source>
        <strain evidence="19">Male_cb2023</strain>
        <tissue evidence="19">Muscle</tissue>
    </source>
</reference>
<dbReference type="FunFam" id="2.60.40.60:FF:000116">
    <property type="entry name" value="Dachsous cadherin-related 2"/>
    <property type="match status" value="1"/>
</dbReference>
<comment type="caution">
    <text evidence="19">The sequence shown here is derived from an EMBL/GenBank/DDBJ whole genome shotgun (WGS) entry which is preliminary data.</text>
</comment>
<keyword evidence="6" id="KW-0677">Repeat</keyword>
<organism evidence="19 20">
    <name type="scientific">Hemibagrus guttatus</name>
    <dbReference type="NCBI Taxonomy" id="175788"/>
    <lineage>
        <taxon>Eukaryota</taxon>
        <taxon>Metazoa</taxon>
        <taxon>Chordata</taxon>
        <taxon>Craniata</taxon>
        <taxon>Vertebrata</taxon>
        <taxon>Euteleostomi</taxon>
        <taxon>Actinopterygii</taxon>
        <taxon>Neopterygii</taxon>
        <taxon>Teleostei</taxon>
        <taxon>Ostariophysi</taxon>
        <taxon>Siluriformes</taxon>
        <taxon>Bagridae</taxon>
        <taxon>Hemibagrus</taxon>
    </lineage>
</organism>
<evidence type="ECO:0000256" key="11">
    <source>
        <dbReference type="ARBA" id="ARBA00023180"/>
    </source>
</evidence>
<gene>
    <name evidence="19" type="ORF">QTP70_034410</name>
</gene>
<dbReference type="FunFam" id="2.60.40.60:FF:000081">
    <property type="entry name" value="protocadherin Fat 4"/>
    <property type="match status" value="1"/>
</dbReference>
<dbReference type="GO" id="GO:0007163">
    <property type="term" value="P:establishment or maintenance of cell polarity"/>
    <property type="evidence" value="ECO:0007669"/>
    <property type="project" value="UniProtKB-ARBA"/>
</dbReference>
<keyword evidence="5" id="KW-0732">Signal</keyword>
<feature type="domain" description="Cadherin" evidence="18">
    <location>
        <begin position="1588"/>
        <end position="1698"/>
    </location>
</feature>
<keyword evidence="20" id="KW-1185">Reference proteome</keyword>
<keyword evidence="11" id="KW-0325">Glycoprotein</keyword>
<dbReference type="Gene3D" id="2.60.40.60">
    <property type="entry name" value="Cadherins"/>
    <property type="match status" value="27"/>
</dbReference>
<keyword evidence="7 15" id="KW-0106">Calcium</keyword>
<feature type="domain" description="Cadherin" evidence="18">
    <location>
        <begin position="1698"/>
        <end position="1802"/>
    </location>
</feature>
<dbReference type="PANTHER" id="PTHR24026:SF126">
    <property type="entry name" value="PROTOCADHERIN FAT 4"/>
    <property type="match status" value="1"/>
</dbReference>
<evidence type="ECO:0000256" key="12">
    <source>
        <dbReference type="ARBA" id="ARBA00062150"/>
    </source>
</evidence>
<dbReference type="GO" id="GO:0003183">
    <property type="term" value="P:mitral valve morphogenesis"/>
    <property type="evidence" value="ECO:0007669"/>
    <property type="project" value="UniProtKB-ARBA"/>
</dbReference>
<evidence type="ECO:0000256" key="17">
    <source>
        <dbReference type="SAM" id="Phobius"/>
    </source>
</evidence>
<feature type="domain" description="Cadherin" evidence="18">
    <location>
        <begin position="2413"/>
        <end position="2517"/>
    </location>
</feature>
<evidence type="ECO:0000256" key="5">
    <source>
        <dbReference type="ARBA" id="ARBA00022729"/>
    </source>
</evidence>
<dbReference type="FunFam" id="2.60.40.60:FF:000158">
    <property type="entry name" value="Dachsous cadherin-related 1"/>
    <property type="match status" value="1"/>
</dbReference>
<dbReference type="InterPro" id="IPR002126">
    <property type="entry name" value="Cadherin-like_dom"/>
</dbReference>
<accession>A0AAE0QUQ1</accession>
<dbReference type="SMART" id="SM00112">
    <property type="entry name" value="CA"/>
    <property type="match status" value="27"/>
</dbReference>
<dbReference type="FunFam" id="2.60.40.60:FF:000104">
    <property type="entry name" value="cadherin-23 isoform X1"/>
    <property type="match status" value="1"/>
</dbReference>
<feature type="domain" description="Cadherin" evidence="18">
    <location>
        <begin position="1376"/>
        <end position="1490"/>
    </location>
</feature>
<evidence type="ECO:0000256" key="3">
    <source>
        <dbReference type="ARBA" id="ARBA00022553"/>
    </source>
</evidence>
<evidence type="ECO:0000313" key="20">
    <source>
        <dbReference type="Proteomes" id="UP001274896"/>
    </source>
</evidence>
<dbReference type="FunFam" id="2.60.40.60:FF:000465">
    <property type="entry name" value="Dachsous cadherin-related 1a"/>
    <property type="match status" value="1"/>
</dbReference>
<evidence type="ECO:0000256" key="16">
    <source>
        <dbReference type="SAM" id="MobiDB-lite"/>
    </source>
</evidence>
<feature type="compositionally biased region" description="Low complexity" evidence="16">
    <location>
        <begin position="3480"/>
        <end position="3506"/>
    </location>
</feature>
<dbReference type="SUPFAM" id="SSF49313">
    <property type="entry name" value="Cadherin-like"/>
    <property type="match status" value="27"/>
</dbReference>
<feature type="domain" description="Cadherin" evidence="18">
    <location>
        <begin position="473"/>
        <end position="579"/>
    </location>
</feature>
<dbReference type="InterPro" id="IPR020894">
    <property type="entry name" value="Cadherin_CS"/>
</dbReference>
<feature type="domain" description="Cadherin" evidence="18">
    <location>
        <begin position="2722"/>
        <end position="2838"/>
    </location>
</feature>
<feature type="domain" description="Cadherin" evidence="18">
    <location>
        <begin position="44"/>
        <end position="143"/>
    </location>
</feature>
<dbReference type="FunFam" id="2.60.40.60:FF:000254">
    <property type="entry name" value="Dachsous cadherin-related 1"/>
    <property type="match status" value="1"/>
</dbReference>
<dbReference type="Proteomes" id="UP001274896">
    <property type="component" value="Unassembled WGS sequence"/>
</dbReference>
<dbReference type="Pfam" id="PF00028">
    <property type="entry name" value="Cadherin"/>
    <property type="match status" value="25"/>
</dbReference>
<feature type="domain" description="Cadherin" evidence="18">
    <location>
        <begin position="144"/>
        <end position="255"/>
    </location>
</feature>
<dbReference type="FunFam" id="2.60.40.60:FF:000035">
    <property type="entry name" value="Protocadherin Fat 3"/>
    <property type="match status" value="2"/>
</dbReference>
<dbReference type="FunFam" id="2.60.40.60:FF:000102">
    <property type="entry name" value="Dachsous cadherin-related 1b"/>
    <property type="match status" value="1"/>
</dbReference>
<feature type="domain" description="Cadherin" evidence="18">
    <location>
        <begin position="1056"/>
        <end position="1160"/>
    </location>
</feature>
<keyword evidence="9 17" id="KW-1133">Transmembrane helix</keyword>
<evidence type="ECO:0000256" key="9">
    <source>
        <dbReference type="ARBA" id="ARBA00022989"/>
    </source>
</evidence>
<proteinExistence type="predicted"/>
<evidence type="ECO:0000256" key="4">
    <source>
        <dbReference type="ARBA" id="ARBA00022692"/>
    </source>
</evidence>
<evidence type="ECO:0000256" key="14">
    <source>
        <dbReference type="ARBA" id="ARBA00079083"/>
    </source>
</evidence>
<feature type="domain" description="Cadherin" evidence="18">
    <location>
        <begin position="3047"/>
        <end position="3146"/>
    </location>
</feature>
<feature type="domain" description="Cadherin" evidence="18">
    <location>
        <begin position="1161"/>
        <end position="1272"/>
    </location>
</feature>
<feature type="domain" description="Cadherin" evidence="18">
    <location>
        <begin position="256"/>
        <end position="362"/>
    </location>
</feature>
<dbReference type="GO" id="GO:0016477">
    <property type="term" value="P:cell migration"/>
    <property type="evidence" value="ECO:0007669"/>
    <property type="project" value="UniProtKB-ARBA"/>
</dbReference>
<dbReference type="GO" id="GO:0003007">
    <property type="term" value="P:heart morphogenesis"/>
    <property type="evidence" value="ECO:0007669"/>
    <property type="project" value="UniProtKB-ARBA"/>
</dbReference>
<dbReference type="PANTHER" id="PTHR24026">
    <property type="entry name" value="FAT ATYPICAL CADHERIN-RELATED"/>
    <property type="match status" value="1"/>
</dbReference>
<dbReference type="GO" id="GO:0007156">
    <property type="term" value="P:homophilic cell adhesion via plasma membrane adhesion molecules"/>
    <property type="evidence" value="ECO:0007669"/>
    <property type="project" value="InterPro"/>
</dbReference>
<protein>
    <recommendedName>
        <fullName evidence="13">Protocadherin-16</fullName>
    </recommendedName>
    <alternativeName>
        <fullName evidence="14">Protein dachsous homolog 1</fullName>
    </alternativeName>
</protein>
<dbReference type="FunFam" id="2.60.40.60:FF:000150">
    <property type="entry name" value="Dachsous cadherin-related 1"/>
    <property type="match status" value="1"/>
</dbReference>
<feature type="region of interest" description="Disordered" evidence="16">
    <location>
        <begin position="3231"/>
        <end position="3265"/>
    </location>
</feature>
<name>A0AAE0QUQ1_9TELE</name>
<evidence type="ECO:0000259" key="18">
    <source>
        <dbReference type="PROSITE" id="PS50268"/>
    </source>
</evidence>
<dbReference type="FunFam" id="2.60.40.60:FF:000007">
    <property type="entry name" value="Protocadherin alpha 2"/>
    <property type="match status" value="1"/>
</dbReference>
<feature type="domain" description="Cadherin" evidence="18">
    <location>
        <begin position="1905"/>
        <end position="2008"/>
    </location>
</feature>